<dbReference type="Gene3D" id="1.10.10.10">
    <property type="entry name" value="Winged helix-like DNA-binding domain superfamily/Winged helix DNA-binding domain"/>
    <property type="match status" value="2"/>
</dbReference>
<evidence type="ECO:0000313" key="7">
    <source>
        <dbReference type="Proteomes" id="UP000034350"/>
    </source>
</evidence>
<keyword evidence="7" id="KW-1185">Reference proteome</keyword>
<dbReference type="PANTHER" id="PTHR12780">
    <property type="entry name" value="RNA POLYMERASE III DNA DIRECTED , 39KD SUBUNIT-RELATED"/>
    <property type="match status" value="1"/>
</dbReference>
<dbReference type="FunFam" id="1.10.10.10:FF:000116">
    <property type="entry name" value="DNA-directed RNA polymerase III subunit RPC6"/>
    <property type="match status" value="1"/>
</dbReference>
<gene>
    <name evidence="6" type="ORF">AAJ76_900088635</name>
</gene>
<dbReference type="GO" id="GO:0005666">
    <property type="term" value="C:RNA polymerase III complex"/>
    <property type="evidence" value="ECO:0007669"/>
    <property type="project" value="InterPro"/>
</dbReference>
<sequence length="233" mass="27114">MENLLNFIKTYEQGVNEEQIRIMNPTLTKESLVKYLNGLIKSNNITVYKNGNTIFYKAVVNASDDYETLIINLIAQSGTEGMWIKEIREKTNMPQNLILKILSSMENRRVIKSIKNIKNNRKVYVLYDIIPSDAITGGFWFNDNEVDVECVKNVGKIVCNYIKQKTFIDNENAINKYSNNPSLSEITEFINTLNFLNSKVKDEELKILLNTLIYDEKIELLMDQGIERYRYLK</sequence>
<evidence type="ECO:0000256" key="4">
    <source>
        <dbReference type="ARBA" id="ARBA00023163"/>
    </source>
</evidence>
<evidence type="ECO:0000256" key="3">
    <source>
        <dbReference type="ARBA" id="ARBA00022478"/>
    </source>
</evidence>
<evidence type="ECO:0000313" key="6">
    <source>
        <dbReference type="EMBL" id="KKO75960.1"/>
    </source>
</evidence>
<dbReference type="OMA" id="VGTTKKC"/>
<dbReference type="VEuPathDB" id="MicrosporidiaDB:AAJ76_900088635"/>
<organism evidence="6 7">
    <name type="scientific">Vairimorpha ceranae</name>
    <dbReference type="NCBI Taxonomy" id="40302"/>
    <lineage>
        <taxon>Eukaryota</taxon>
        <taxon>Fungi</taxon>
        <taxon>Fungi incertae sedis</taxon>
        <taxon>Microsporidia</taxon>
        <taxon>Nosematidae</taxon>
        <taxon>Vairimorpha</taxon>
    </lineage>
</organism>
<evidence type="ECO:0000256" key="1">
    <source>
        <dbReference type="ARBA" id="ARBA00004123"/>
    </source>
</evidence>
<dbReference type="SUPFAM" id="SSF46785">
    <property type="entry name" value="Winged helix' DNA-binding domain"/>
    <property type="match status" value="2"/>
</dbReference>
<proteinExistence type="inferred from homology"/>
<dbReference type="RefSeq" id="XP_024331702.1">
    <property type="nucleotide sequence ID" value="XM_024476637.1"/>
</dbReference>
<dbReference type="OrthoDB" id="613763at2759"/>
<dbReference type="VEuPathDB" id="MicrosporidiaDB:NCER_100585"/>
<keyword evidence="4" id="KW-0804">Transcription</keyword>
<dbReference type="InterPro" id="IPR016049">
    <property type="entry name" value="RNA_pol_Rpc34-like"/>
</dbReference>
<evidence type="ECO:0000256" key="2">
    <source>
        <dbReference type="ARBA" id="ARBA00011038"/>
    </source>
</evidence>
<dbReference type="VEuPathDB" id="MicrosporidiaDB:G9O61_00g004640"/>
<reference evidence="6 7" key="1">
    <citation type="journal article" date="2015" name="Environ. Microbiol.">
        <title>Genome analyses suggest the presence of polyploidy and recent human-driven expansions in eight global populations of the honeybee pathogen Nosema ceranae.</title>
        <authorList>
            <person name="Pelin A."/>
            <person name="Selman M."/>
            <person name="Aris-Brosou S."/>
            <person name="Farinelli L."/>
            <person name="Corradi N."/>
        </authorList>
    </citation>
    <scope>NUCLEOTIDE SEQUENCE [LARGE SCALE GENOMIC DNA]</scope>
    <source>
        <strain evidence="6 7">PA08 1199</strain>
    </source>
</reference>
<accession>A0A0F9WH60</accession>
<dbReference type="GO" id="GO:0005654">
    <property type="term" value="C:nucleoplasm"/>
    <property type="evidence" value="ECO:0007669"/>
    <property type="project" value="UniProtKB-ARBA"/>
</dbReference>
<dbReference type="AlphaFoldDB" id="A0A0F9WH60"/>
<dbReference type="GeneID" id="36321593"/>
<dbReference type="InterPro" id="IPR036388">
    <property type="entry name" value="WH-like_DNA-bd_sf"/>
</dbReference>
<dbReference type="InterPro" id="IPR036390">
    <property type="entry name" value="WH_DNA-bd_sf"/>
</dbReference>
<keyword evidence="5" id="KW-0539">Nucleus</keyword>
<dbReference type="EMBL" id="JPQZ01000009">
    <property type="protein sequence ID" value="KKO75960.1"/>
    <property type="molecule type" value="Genomic_DNA"/>
</dbReference>
<keyword evidence="3 6" id="KW-0240">DNA-directed RNA polymerase</keyword>
<dbReference type="GO" id="GO:0006383">
    <property type="term" value="P:transcription by RNA polymerase III"/>
    <property type="evidence" value="ECO:0007669"/>
    <property type="project" value="InterPro"/>
</dbReference>
<comment type="subcellular location">
    <subcellularLocation>
        <location evidence="1">Nucleus</location>
    </subcellularLocation>
</comment>
<dbReference type="GO" id="GO:0005737">
    <property type="term" value="C:cytoplasm"/>
    <property type="evidence" value="ECO:0007669"/>
    <property type="project" value="UniProtKB-ARBA"/>
</dbReference>
<evidence type="ECO:0000256" key="5">
    <source>
        <dbReference type="ARBA" id="ARBA00023242"/>
    </source>
</evidence>
<dbReference type="Pfam" id="PF05158">
    <property type="entry name" value="RNA_pol_Rpc34"/>
    <property type="match status" value="1"/>
</dbReference>
<comment type="similarity">
    <text evidence="2">Belongs to the eukaryotic RPC34/RPC39 RNA polymerase subunit family.</text>
</comment>
<protein>
    <submittedName>
        <fullName evidence="6">Dna-directed rna polymerase iii subunit c34</fullName>
    </submittedName>
</protein>
<dbReference type="Proteomes" id="UP000034350">
    <property type="component" value="Unassembled WGS sequence"/>
</dbReference>
<name>A0A0F9WH60_9MICR</name>
<comment type="caution">
    <text evidence="6">The sequence shown here is derived from an EMBL/GenBank/DDBJ whole genome shotgun (WGS) entry which is preliminary data.</text>
</comment>
<dbReference type="InterPro" id="IPR007832">
    <property type="entry name" value="RNA_pol_Rpc34"/>
</dbReference>